<dbReference type="InterPro" id="IPR014998">
    <property type="entry name" value="DUF1848"/>
</dbReference>
<comment type="caution">
    <text evidence="1">The sequence shown here is derived from an EMBL/GenBank/DDBJ whole genome shotgun (WGS) entry which is preliminary data.</text>
</comment>
<accession>A0A9E2F6Z0</accession>
<reference evidence="1 2" key="1">
    <citation type="journal article" date="2021" name="bioRxiv">
        <title>Unique metabolic strategies in Hadean analogues reveal hints for primordial physiology.</title>
        <authorList>
            <person name="Nobu M.K."/>
            <person name="Nakai R."/>
            <person name="Tamazawa S."/>
            <person name="Mori H."/>
            <person name="Toyoda A."/>
            <person name="Ijiri A."/>
            <person name="Suzuki S."/>
            <person name="Kurokawa K."/>
            <person name="Kamagata Y."/>
            <person name="Tamaki H."/>
        </authorList>
    </citation>
    <scope>NUCLEOTIDE SEQUENCE [LARGE SCALE GENOMIC DNA]</scope>
    <source>
        <strain evidence="1">BS525</strain>
    </source>
</reference>
<dbReference type="AlphaFoldDB" id="A0A9E2F6Z0"/>
<dbReference type="Proteomes" id="UP000811545">
    <property type="component" value="Unassembled WGS sequence"/>
</dbReference>
<name>A0A9E2F6Z0_PSYF1</name>
<sequence>MVNVISVSRRTDIPAFYSDWFVKRLKESFVYVQHPFSRKWDKVSLLTNDVVAIALWSKNFAPLLTKLEEIEKVTKNLFFNFTITSNRELELNVPDSSDATKDFIYIAKRYSPAQLIWRYDPICITDKLPFEFYLENFKECIEQLKGHVKMCYVSFTTPYKKVILNLQKYKKHALLEISKEDKKQYALQLAAIAERHGIQLYACCSDYLLSEKIKKGSCINGSYLSRIFNTPINSQKSPTRKECACTKSIDIGAYNTCPHGCLYCYANADKTEATTAYENYNPEWNSLCINVNEDAIKKDEQPALFIGLK</sequence>
<evidence type="ECO:0000313" key="1">
    <source>
        <dbReference type="EMBL" id="MBT9145845.1"/>
    </source>
</evidence>
<protein>
    <recommendedName>
        <fullName evidence="3">DUF1848 domain-containing protein</fullName>
    </recommendedName>
</protein>
<evidence type="ECO:0000313" key="2">
    <source>
        <dbReference type="Proteomes" id="UP000811545"/>
    </source>
</evidence>
<organism evidence="1 2">
    <name type="scientific">Psychracetigena formicireducens</name>
    <dbReference type="NCBI Taxonomy" id="2986056"/>
    <lineage>
        <taxon>Bacteria</taxon>
        <taxon>Bacillati</taxon>
        <taxon>Candidatus Lithacetigenota</taxon>
        <taxon>Candidatus Psychracetigena</taxon>
    </lineage>
</organism>
<evidence type="ECO:0008006" key="3">
    <source>
        <dbReference type="Google" id="ProtNLM"/>
    </source>
</evidence>
<proteinExistence type="predicted"/>
<dbReference type="EMBL" id="QLTW01000195">
    <property type="protein sequence ID" value="MBT9145845.1"/>
    <property type="molecule type" value="Genomic_DNA"/>
</dbReference>
<dbReference type="Pfam" id="PF08902">
    <property type="entry name" value="DUF1848"/>
    <property type="match status" value="1"/>
</dbReference>
<gene>
    <name evidence="1" type="ORF">DDT42_01722</name>
</gene>